<accession>X1JDV4</accession>
<feature type="non-terminal residue" evidence="1">
    <location>
        <position position="1"/>
    </location>
</feature>
<comment type="caution">
    <text evidence="1">The sequence shown here is derived from an EMBL/GenBank/DDBJ whole genome shotgun (WGS) entry which is preliminary data.</text>
</comment>
<organism evidence="1">
    <name type="scientific">marine sediment metagenome</name>
    <dbReference type="NCBI Taxonomy" id="412755"/>
    <lineage>
        <taxon>unclassified sequences</taxon>
        <taxon>metagenomes</taxon>
        <taxon>ecological metagenomes</taxon>
    </lineage>
</organism>
<feature type="non-terminal residue" evidence="1">
    <location>
        <position position="259"/>
    </location>
</feature>
<proteinExistence type="predicted"/>
<evidence type="ECO:0000313" key="1">
    <source>
        <dbReference type="EMBL" id="GAH67943.1"/>
    </source>
</evidence>
<gene>
    <name evidence="1" type="ORF">S03H2_52683</name>
</gene>
<sequence>IFDVGQETEDLKATFAIRHIGTPQNLHATFEAQGAAELLGRFEAQVTADLLGKFEVLQGSAELLARFLIPRAYDFSSGMGISFDWWGSGGVDQQIDFEMWSLTGGWVGRFPDGAAEWRQVQLSWDDLTPVDLDGTRPDSSQIIGIYWTYHTPGIRRIDGIRAWMRQNLLCKVVIRNVSASDLLSKFEAQATAELLGRFEAQTTAELLGRFEIRQGFNDLKASFEVMPLEGDYTTWTLVWKRNYGAAPDGLITGVRVDNS</sequence>
<protein>
    <submittedName>
        <fullName evidence="1">Uncharacterized protein</fullName>
    </submittedName>
</protein>
<dbReference type="EMBL" id="BARU01033482">
    <property type="protein sequence ID" value="GAH67943.1"/>
    <property type="molecule type" value="Genomic_DNA"/>
</dbReference>
<name>X1JDV4_9ZZZZ</name>
<dbReference type="AlphaFoldDB" id="X1JDV4"/>
<reference evidence="1" key="1">
    <citation type="journal article" date="2014" name="Front. Microbiol.">
        <title>High frequency of phylogenetically diverse reductive dehalogenase-homologous genes in deep subseafloor sedimentary metagenomes.</title>
        <authorList>
            <person name="Kawai M."/>
            <person name="Futagami T."/>
            <person name="Toyoda A."/>
            <person name="Takaki Y."/>
            <person name="Nishi S."/>
            <person name="Hori S."/>
            <person name="Arai W."/>
            <person name="Tsubouchi T."/>
            <person name="Morono Y."/>
            <person name="Uchiyama I."/>
            <person name="Ito T."/>
            <person name="Fujiyama A."/>
            <person name="Inagaki F."/>
            <person name="Takami H."/>
        </authorList>
    </citation>
    <scope>NUCLEOTIDE SEQUENCE</scope>
    <source>
        <strain evidence="1">Expedition CK06-06</strain>
    </source>
</reference>